<protein>
    <submittedName>
        <fullName evidence="1">Uncharacterized protein</fullName>
    </submittedName>
</protein>
<sequence length="40" mass="4797">MLYEFSPNCRDSFFQADHSKNQFEFLQRKSPGSPGFRIKR</sequence>
<accession>M6D8M9</accession>
<comment type="caution">
    <text evidence="1">The sequence shown here is derived from an EMBL/GenBank/DDBJ whole genome shotgun (WGS) entry which is preliminary data.</text>
</comment>
<dbReference type="AlphaFoldDB" id="M6D8M9"/>
<reference evidence="1 2" key="1">
    <citation type="submission" date="2013-01" db="EMBL/GenBank/DDBJ databases">
        <authorList>
            <person name="Harkins D.M."/>
            <person name="Durkin A.S."/>
            <person name="Brinkac L.M."/>
            <person name="Haft D.H."/>
            <person name="Selengut J.D."/>
            <person name="Sanka R."/>
            <person name="DePew J."/>
            <person name="Purushe J."/>
            <person name="Galloway R.L."/>
            <person name="Vinetz J.M."/>
            <person name="Sutton G.G."/>
            <person name="Nierman W.C."/>
            <person name="Fouts D.E."/>
        </authorList>
    </citation>
    <scope>NUCLEOTIDE SEQUENCE [LARGE SCALE GENOMIC DNA]</scope>
    <source>
        <strain evidence="1 2">79601</strain>
    </source>
</reference>
<name>M6D8M9_9LEPT</name>
<proteinExistence type="predicted"/>
<evidence type="ECO:0000313" key="1">
    <source>
        <dbReference type="EMBL" id="EMJ97618.1"/>
    </source>
</evidence>
<dbReference type="EMBL" id="ANIK01000008">
    <property type="protein sequence ID" value="EMJ97618.1"/>
    <property type="molecule type" value="Genomic_DNA"/>
</dbReference>
<evidence type="ECO:0000313" key="2">
    <source>
        <dbReference type="Proteomes" id="UP000011988"/>
    </source>
</evidence>
<dbReference type="Proteomes" id="UP000011988">
    <property type="component" value="Unassembled WGS sequence"/>
</dbReference>
<organism evidence="1 2">
    <name type="scientific">Leptospira alstonii serovar Sichuan str. 79601</name>
    <dbReference type="NCBI Taxonomy" id="1218565"/>
    <lineage>
        <taxon>Bacteria</taxon>
        <taxon>Pseudomonadati</taxon>
        <taxon>Spirochaetota</taxon>
        <taxon>Spirochaetia</taxon>
        <taxon>Leptospirales</taxon>
        <taxon>Leptospiraceae</taxon>
        <taxon>Leptospira</taxon>
    </lineage>
</organism>
<gene>
    <name evidence="1" type="ORF">LEP1GSC194_2966</name>
</gene>